<reference evidence="2" key="1">
    <citation type="journal article" date="2022" name="Arch. Microbiol.">
        <title>Microbulbifer okhotskensis sp. nov., isolated from a deep bottom sediment of the Okhotsk Sea.</title>
        <authorList>
            <person name="Romanenko L."/>
            <person name="Kurilenko V."/>
            <person name="Otstavnykh N."/>
            <person name="Velansky P."/>
            <person name="Isaeva M."/>
            <person name="Mikhailov V."/>
        </authorList>
    </citation>
    <scope>NUCLEOTIDE SEQUENCE</scope>
    <source>
        <strain evidence="2">OS29</strain>
    </source>
</reference>
<proteinExistence type="predicted"/>
<dbReference type="AlphaFoldDB" id="A0A9X2J621"/>
<feature type="transmembrane region" description="Helical" evidence="1">
    <location>
        <begin position="12"/>
        <end position="32"/>
    </location>
</feature>
<dbReference type="Gene3D" id="2.40.30.170">
    <property type="match status" value="1"/>
</dbReference>
<dbReference type="EMBL" id="JALBWM010000110">
    <property type="protein sequence ID" value="MCO1336162.1"/>
    <property type="molecule type" value="Genomic_DNA"/>
</dbReference>
<dbReference type="SUPFAM" id="SSF111369">
    <property type="entry name" value="HlyD-like secretion proteins"/>
    <property type="match status" value="1"/>
</dbReference>
<accession>A0A9X2J621</accession>
<name>A0A9X2J621_9GAMM</name>
<organism evidence="2 3">
    <name type="scientific">Microbulbifer okhotskensis</name>
    <dbReference type="NCBI Taxonomy" id="2926617"/>
    <lineage>
        <taxon>Bacteria</taxon>
        <taxon>Pseudomonadati</taxon>
        <taxon>Pseudomonadota</taxon>
        <taxon>Gammaproteobacteria</taxon>
        <taxon>Cellvibrionales</taxon>
        <taxon>Microbulbiferaceae</taxon>
        <taxon>Microbulbifer</taxon>
    </lineage>
</organism>
<dbReference type="RefSeq" id="WP_252471614.1">
    <property type="nucleotide sequence ID" value="NZ_JALBWM010000110.1"/>
</dbReference>
<keyword evidence="1" id="KW-0472">Membrane</keyword>
<dbReference type="PANTHER" id="PTHR30469">
    <property type="entry name" value="MULTIDRUG RESISTANCE PROTEIN MDTA"/>
    <property type="match status" value="1"/>
</dbReference>
<protein>
    <submittedName>
        <fullName evidence="2">Uncharacterized protein</fullName>
    </submittedName>
</protein>
<comment type="caution">
    <text evidence="2">The sequence shown here is derived from an EMBL/GenBank/DDBJ whole genome shotgun (WGS) entry which is preliminary data.</text>
</comment>
<keyword evidence="1" id="KW-1133">Transmembrane helix</keyword>
<gene>
    <name evidence="2" type="ORF">MO867_17660</name>
</gene>
<keyword evidence="3" id="KW-1185">Reference proteome</keyword>
<dbReference type="PANTHER" id="PTHR30469:SF15">
    <property type="entry name" value="HLYD FAMILY OF SECRETION PROTEINS"/>
    <property type="match status" value="1"/>
</dbReference>
<dbReference type="Gene3D" id="2.40.420.20">
    <property type="match status" value="1"/>
</dbReference>
<dbReference type="Gene3D" id="1.10.287.470">
    <property type="entry name" value="Helix hairpin bin"/>
    <property type="match status" value="1"/>
</dbReference>
<sequence>MMLKRPALVKRRWILPILMLIGISIAIFLVSFRQQPQRAETKVAVIPVQVIEVQKTPLRARVIAFGEVHPSTFLEANAEVSGKVIYISPNLKQGSMIPAGTRVLSIDDADYQLAVPQAESDLAVHRANLQELEVEKTNSGRSLEIAQRTLELGERELSRKKKMAVKGSVSRSTADSEERNVLSLRQDLQTQQSQLSLFPTKRKVLEAQINRAEAMVRDSQYDLRRTQVSLPYDVRIGQVHIEKEQYVSRGARLFDASGVDQVEISAELPMVQAAPLFRNLQLPEARTLSPDDLSEALLGLEARVTLVGGRGKREWRGRVVRLGETLDRISRTLPIVMAVDDLYRHTVSEAKPPLFLGMYTRVELLAPSSPALDEGRVYLVQNNQLRIRPVEVDYHQDDTTIIRSGLESGEKVIVTDVIPALNGMPVAVFTLGEESSKWFAAEGGFEP</sequence>
<dbReference type="Proteomes" id="UP001139028">
    <property type="component" value="Unassembled WGS sequence"/>
</dbReference>
<dbReference type="GO" id="GO:1990281">
    <property type="term" value="C:efflux pump complex"/>
    <property type="evidence" value="ECO:0007669"/>
    <property type="project" value="TreeGrafter"/>
</dbReference>
<evidence type="ECO:0000256" key="1">
    <source>
        <dbReference type="SAM" id="Phobius"/>
    </source>
</evidence>
<evidence type="ECO:0000313" key="2">
    <source>
        <dbReference type="EMBL" id="MCO1336162.1"/>
    </source>
</evidence>
<dbReference type="Gene3D" id="2.40.50.100">
    <property type="match status" value="1"/>
</dbReference>
<evidence type="ECO:0000313" key="3">
    <source>
        <dbReference type="Proteomes" id="UP001139028"/>
    </source>
</evidence>
<dbReference type="GO" id="GO:0015562">
    <property type="term" value="F:efflux transmembrane transporter activity"/>
    <property type="evidence" value="ECO:0007669"/>
    <property type="project" value="TreeGrafter"/>
</dbReference>
<keyword evidence="1" id="KW-0812">Transmembrane</keyword>